<dbReference type="AlphaFoldDB" id="A0A1K0FNQ6"/>
<comment type="caution">
    <text evidence="2">The sequence shown here is derived from an EMBL/GenBank/DDBJ whole genome shotgun (WGS) entry which is preliminary data.</text>
</comment>
<evidence type="ECO:0000313" key="3">
    <source>
        <dbReference type="Proteomes" id="UP000182486"/>
    </source>
</evidence>
<organism evidence="2 3">
    <name type="scientific">Couchioplanes caeruleus subsp. caeruleus</name>
    <dbReference type="NCBI Taxonomy" id="56427"/>
    <lineage>
        <taxon>Bacteria</taxon>
        <taxon>Bacillati</taxon>
        <taxon>Actinomycetota</taxon>
        <taxon>Actinomycetes</taxon>
        <taxon>Micromonosporales</taxon>
        <taxon>Micromonosporaceae</taxon>
        <taxon>Couchioplanes</taxon>
    </lineage>
</organism>
<protein>
    <submittedName>
        <fullName evidence="2">Uncharacterized protein</fullName>
    </submittedName>
</protein>
<accession>A0A1K0FNQ6</accession>
<reference evidence="2 3" key="1">
    <citation type="submission" date="2016-09" db="EMBL/GenBank/DDBJ databases">
        <title>Couchioplanes caeruleus draft genome sequence.</title>
        <authorList>
            <person name="Sheehan J."/>
            <person name="Caffrey P."/>
        </authorList>
    </citation>
    <scope>NUCLEOTIDE SEQUENCE [LARGE SCALE GENOMIC DNA]</scope>
    <source>
        <strain evidence="2 3">DSM 43634</strain>
    </source>
</reference>
<sequence length="376" mass="40152">MSPGPEVVGLDQSIAYAAHLAAEAGQHGADSGQQYLAQLAARGVTGAGLDSGHTMQDAFATAAAAAAAHAAELGKQCTVQQAYDQAPDSGDKTFLTGDAAFSQPHRPAEQETSMTGEPPAPARRGHCDPHQPRAVDGRWIKVEDVLGYADDESCFATDRVTGAGPVGTELALIHLPDEPLAFVVVATPKNGYHPVTSREPDGQLYCAPPLAPDEADTAADHLDELAEMIESGYRPPEPTRHTRARQRLELLLQEDRADRRQRIAVGEEEEFPLSTGELLKLLIEADPTLNAPQTRHAVRARATVTAGGDDGTVWLDISPDAAGELHVVVTAVEGTDDPDSNLWQQYSARHTATDARELAGKLRAFARAARHRNTDR</sequence>
<dbReference type="RefSeq" id="WP_071804668.1">
    <property type="nucleotide sequence ID" value="NZ_MEIA01000097.1"/>
</dbReference>
<feature type="region of interest" description="Disordered" evidence="1">
    <location>
        <begin position="84"/>
        <end position="133"/>
    </location>
</feature>
<evidence type="ECO:0000256" key="1">
    <source>
        <dbReference type="SAM" id="MobiDB-lite"/>
    </source>
</evidence>
<gene>
    <name evidence="2" type="ORF">BG844_09530</name>
</gene>
<evidence type="ECO:0000313" key="2">
    <source>
        <dbReference type="EMBL" id="OJF14471.1"/>
    </source>
</evidence>
<name>A0A1K0FNQ6_9ACTN</name>
<proteinExistence type="predicted"/>
<dbReference type="Proteomes" id="UP000182486">
    <property type="component" value="Unassembled WGS sequence"/>
</dbReference>
<dbReference type="EMBL" id="MEIA01000097">
    <property type="protein sequence ID" value="OJF14471.1"/>
    <property type="molecule type" value="Genomic_DNA"/>
</dbReference>
<keyword evidence="3" id="KW-1185">Reference proteome</keyword>